<reference evidence="3" key="1">
    <citation type="journal article" date="2006" name="PLoS Biol.">
        <title>Macronuclear genome sequence of the ciliate Tetrahymena thermophila, a model eukaryote.</title>
        <authorList>
            <person name="Eisen J.A."/>
            <person name="Coyne R.S."/>
            <person name="Wu M."/>
            <person name="Wu D."/>
            <person name="Thiagarajan M."/>
            <person name="Wortman J.R."/>
            <person name="Badger J.H."/>
            <person name="Ren Q."/>
            <person name="Amedeo P."/>
            <person name="Jones K.M."/>
            <person name="Tallon L.J."/>
            <person name="Delcher A.L."/>
            <person name="Salzberg S.L."/>
            <person name="Silva J.C."/>
            <person name="Haas B.J."/>
            <person name="Majoros W.H."/>
            <person name="Farzad M."/>
            <person name="Carlton J.M."/>
            <person name="Smith R.K. Jr."/>
            <person name="Garg J."/>
            <person name="Pearlman R.E."/>
            <person name="Karrer K.M."/>
            <person name="Sun L."/>
            <person name="Manning G."/>
            <person name="Elde N.C."/>
            <person name="Turkewitz A.P."/>
            <person name="Asai D.J."/>
            <person name="Wilkes D.E."/>
            <person name="Wang Y."/>
            <person name="Cai H."/>
            <person name="Collins K."/>
            <person name="Stewart B.A."/>
            <person name="Lee S.R."/>
            <person name="Wilamowska K."/>
            <person name="Weinberg Z."/>
            <person name="Ruzzo W.L."/>
            <person name="Wloga D."/>
            <person name="Gaertig J."/>
            <person name="Frankel J."/>
            <person name="Tsao C.-C."/>
            <person name="Gorovsky M.A."/>
            <person name="Keeling P.J."/>
            <person name="Waller R.F."/>
            <person name="Patron N.J."/>
            <person name="Cherry J.M."/>
            <person name="Stover N.A."/>
            <person name="Krieger C.J."/>
            <person name="del Toro C."/>
            <person name="Ryder H.F."/>
            <person name="Williamson S.C."/>
            <person name="Barbeau R.A."/>
            <person name="Hamilton E.P."/>
            <person name="Orias E."/>
        </authorList>
    </citation>
    <scope>NUCLEOTIDE SEQUENCE [LARGE SCALE GENOMIC DNA]</scope>
    <source>
        <strain evidence="3">SB210</strain>
    </source>
</reference>
<gene>
    <name evidence="2" type="ORF">TTHERM_00305480</name>
</gene>
<dbReference type="RefSeq" id="XP_001021025.1">
    <property type="nucleotide sequence ID" value="XM_001021025.1"/>
</dbReference>
<dbReference type="InParanoid" id="I7M948"/>
<keyword evidence="3" id="KW-1185">Reference proteome</keyword>
<name>I7M948_TETTS</name>
<dbReference type="HOGENOM" id="CLU_372815_0_0_1"/>
<feature type="compositionally biased region" description="Basic residues" evidence="1">
    <location>
        <begin position="729"/>
        <end position="746"/>
    </location>
</feature>
<proteinExistence type="predicted"/>
<evidence type="ECO:0000313" key="2">
    <source>
        <dbReference type="EMBL" id="EAS00780.1"/>
    </source>
</evidence>
<dbReference type="KEGG" id="tet:TTHERM_00305480"/>
<dbReference type="AlphaFoldDB" id="I7M948"/>
<dbReference type="EMBL" id="GG662608">
    <property type="protein sequence ID" value="EAS00780.1"/>
    <property type="molecule type" value="Genomic_DNA"/>
</dbReference>
<sequence>MFALKSIAQKGAQFLKIYGRNQQVFTKQKLFFSSKNKLYGCQKARDNYEELVMTMKKNIDIIQKSFKGKDYNYLLNSLNNLLNIGLMDHPIIEEVVKEIKDNNLHLQIQESTQMEKFCSDIIQLMENPKYRRIGLKLLEEISEKFFLLKYNQIQNIEKQILGSQDSNIKSLLQQSPKLKGNIQKYLNITNAELQKEVFEKMNLKQQSKNYKIIKFEVDKNQFVLFDEKNNQEVIIQGVDNYPYNSYDTFKQIFKEKKGQINLLITQDQPITDSDAKNTQQLNDEYYIDEINQMYKTTKDVYELKGLQLRQFLLNCFCDESYVYDFEQSQFRHRKMKIYEHLNSLYIDFIKQANSTKELPSKIVLADMPINEYINSLVILQPLNRLKETVRLCNFVTLMEKTSFSHNTLFKQGCPTCNKDVYYSEQNKNIKKVPDAYLEILSGDPKFLPLSQKVRYFGDRVYQSLLENKKYNQVLVACGSFQLYETVKIIMENDDQNADFDGYDFYKYKDELKREFGKNQREYLEKIALLEVLHEVIDNGCVRELTIKGKNRINIDQYISYIDQYTDLLSFESISPNVKFVNNSEVKKIKNCISDQLIFGLGEDKEYIQQQTESDSFFSLFSNKNKQQQDNDNSQTIIEDDQPQKSQEELEKESQLLQEEIKRHEEKIKPEHYIDKVYDDDQKDLLKQVIELINKKTLFINDQEETQRVITDRAQDQDQNLNSQESDKKNKIKFKKVVPRYKKNQDQ</sequence>
<protein>
    <submittedName>
        <fullName evidence="2">Uncharacterized protein</fullName>
    </submittedName>
</protein>
<dbReference type="GeneID" id="7829315"/>
<organism evidence="2 3">
    <name type="scientific">Tetrahymena thermophila (strain SB210)</name>
    <dbReference type="NCBI Taxonomy" id="312017"/>
    <lineage>
        <taxon>Eukaryota</taxon>
        <taxon>Sar</taxon>
        <taxon>Alveolata</taxon>
        <taxon>Ciliophora</taxon>
        <taxon>Intramacronucleata</taxon>
        <taxon>Oligohymenophorea</taxon>
        <taxon>Hymenostomatida</taxon>
        <taxon>Tetrahymenina</taxon>
        <taxon>Tetrahymenidae</taxon>
        <taxon>Tetrahymena</taxon>
    </lineage>
</organism>
<feature type="region of interest" description="Disordered" evidence="1">
    <location>
        <begin position="711"/>
        <end position="746"/>
    </location>
</feature>
<feature type="region of interest" description="Disordered" evidence="1">
    <location>
        <begin position="625"/>
        <end position="646"/>
    </location>
</feature>
<dbReference type="Proteomes" id="UP000009168">
    <property type="component" value="Unassembled WGS sequence"/>
</dbReference>
<evidence type="ECO:0000256" key="1">
    <source>
        <dbReference type="SAM" id="MobiDB-lite"/>
    </source>
</evidence>
<evidence type="ECO:0000313" key="3">
    <source>
        <dbReference type="Proteomes" id="UP000009168"/>
    </source>
</evidence>
<feature type="compositionally biased region" description="Low complexity" evidence="1">
    <location>
        <begin position="625"/>
        <end position="634"/>
    </location>
</feature>
<accession>I7M948</accession>